<dbReference type="EMBL" id="LR797007">
    <property type="protein sequence ID" value="CAB4180854.1"/>
    <property type="molecule type" value="Genomic_DNA"/>
</dbReference>
<dbReference type="EMBL" id="LR796822">
    <property type="protein sequence ID" value="CAB4168278.1"/>
    <property type="molecule type" value="Genomic_DNA"/>
</dbReference>
<dbReference type="EMBL" id="LR797225">
    <property type="protein sequence ID" value="CAB4195002.1"/>
    <property type="molecule type" value="Genomic_DNA"/>
</dbReference>
<evidence type="ECO:0000313" key="6">
    <source>
        <dbReference type="EMBL" id="CAB4222920.1"/>
    </source>
</evidence>
<gene>
    <name evidence="3" type="ORF">UFOVP1050_19</name>
    <name evidence="4" type="ORF">UFOVP1059_1</name>
    <name evidence="5" type="ORF">UFOVP1274_19</name>
    <name evidence="6" type="ORF">UFOVP1662_8</name>
    <name evidence="2" type="ORF">UFOVP883_9</name>
</gene>
<reference evidence="2" key="1">
    <citation type="submission" date="2020-05" db="EMBL/GenBank/DDBJ databases">
        <authorList>
            <person name="Chiriac C."/>
            <person name="Salcher M."/>
            <person name="Ghai R."/>
            <person name="Kavagutti S V."/>
        </authorList>
    </citation>
    <scope>NUCLEOTIDE SEQUENCE</scope>
</reference>
<sequence length="51" mass="5711">MLDYLLYALVIWAIFISGLVIGNRHGFTRGEVIGSRKGFKRGIDVSRKASK</sequence>
<feature type="transmembrane region" description="Helical" evidence="1">
    <location>
        <begin position="6"/>
        <end position="27"/>
    </location>
</feature>
<proteinExistence type="predicted"/>
<evidence type="ECO:0000256" key="1">
    <source>
        <dbReference type="SAM" id="Phobius"/>
    </source>
</evidence>
<keyword evidence="1" id="KW-1133">Transmembrane helix</keyword>
<keyword evidence="1" id="KW-0472">Membrane</keyword>
<evidence type="ECO:0000313" key="4">
    <source>
        <dbReference type="EMBL" id="CAB4180854.1"/>
    </source>
</evidence>
<accession>A0A6J5PGK3</accession>
<evidence type="ECO:0000313" key="2">
    <source>
        <dbReference type="EMBL" id="CAB4168278.1"/>
    </source>
</evidence>
<keyword evidence="1" id="KW-0812">Transmembrane</keyword>
<dbReference type="EMBL" id="LR796993">
    <property type="protein sequence ID" value="CAB4180267.1"/>
    <property type="molecule type" value="Genomic_DNA"/>
</dbReference>
<evidence type="ECO:0000313" key="5">
    <source>
        <dbReference type="EMBL" id="CAB4195002.1"/>
    </source>
</evidence>
<name>A0A6J5PGK3_9CAUD</name>
<protein>
    <submittedName>
        <fullName evidence="2">Uncharacterized protein</fullName>
    </submittedName>
</protein>
<dbReference type="EMBL" id="LR797526">
    <property type="protein sequence ID" value="CAB4222920.1"/>
    <property type="molecule type" value="Genomic_DNA"/>
</dbReference>
<evidence type="ECO:0000313" key="3">
    <source>
        <dbReference type="EMBL" id="CAB4180267.1"/>
    </source>
</evidence>
<organism evidence="2">
    <name type="scientific">uncultured Caudovirales phage</name>
    <dbReference type="NCBI Taxonomy" id="2100421"/>
    <lineage>
        <taxon>Viruses</taxon>
        <taxon>Duplodnaviria</taxon>
        <taxon>Heunggongvirae</taxon>
        <taxon>Uroviricota</taxon>
        <taxon>Caudoviricetes</taxon>
        <taxon>Peduoviridae</taxon>
        <taxon>Maltschvirus</taxon>
        <taxon>Maltschvirus maltsch</taxon>
    </lineage>
</organism>